<reference evidence="7 8" key="1">
    <citation type="journal article" date="2016" name="Nat. Commun.">
        <title>Thousands of microbial genomes shed light on interconnected biogeochemical processes in an aquifer system.</title>
        <authorList>
            <person name="Anantharaman K."/>
            <person name="Brown C.T."/>
            <person name="Hug L.A."/>
            <person name="Sharon I."/>
            <person name="Castelle C.J."/>
            <person name="Probst A.J."/>
            <person name="Thomas B.C."/>
            <person name="Singh A."/>
            <person name="Wilkins M.J."/>
            <person name="Karaoz U."/>
            <person name="Brodie E.L."/>
            <person name="Williams K.H."/>
            <person name="Hubbard S.S."/>
            <person name="Banfield J.F."/>
        </authorList>
    </citation>
    <scope>NUCLEOTIDE SEQUENCE [LARGE SCALE GENOMIC DNA]</scope>
</reference>
<dbReference type="Proteomes" id="UP000177871">
    <property type="component" value="Unassembled WGS sequence"/>
</dbReference>
<organism evidence="7 8">
    <name type="scientific">Candidatus Gottesmanbacteria bacterium RIFCSPHIGHO2_01_FULL_47_48</name>
    <dbReference type="NCBI Taxonomy" id="1798381"/>
    <lineage>
        <taxon>Bacteria</taxon>
        <taxon>Candidatus Gottesmaniibacteriota</taxon>
    </lineage>
</organism>
<dbReference type="PANTHER" id="PTHR23321:SF26">
    <property type="entry name" value="SMALL RIBOSOMAL SUBUNIT PROTEIN US15M"/>
    <property type="match status" value="1"/>
</dbReference>
<comment type="function">
    <text evidence="4 6">One of the primary rRNA binding proteins, it binds directly to 16S rRNA where it helps nucleate assembly of the platform of the 30S subunit by binding and bridging several RNA helices of the 16S rRNA.</text>
</comment>
<keyword evidence="1 4" id="KW-0689">Ribosomal protein</keyword>
<evidence type="ECO:0000256" key="6">
    <source>
        <dbReference type="RuleBase" id="RU004524"/>
    </source>
</evidence>
<evidence type="ECO:0000256" key="3">
    <source>
        <dbReference type="ARBA" id="ARBA00064542"/>
    </source>
</evidence>
<dbReference type="GO" id="GO:0005840">
    <property type="term" value="C:ribosome"/>
    <property type="evidence" value="ECO:0007669"/>
    <property type="project" value="UniProtKB-KW"/>
</dbReference>
<comment type="subunit">
    <text evidence="3 4">Part of the 30S ribosomal subunit. Forms a bridge to the 50S subunit in the 70S ribosome, contacting the 23S rRNA.</text>
</comment>
<dbReference type="CDD" id="cd00353">
    <property type="entry name" value="Ribosomal_S15p_S13e"/>
    <property type="match status" value="1"/>
</dbReference>
<dbReference type="GO" id="GO:0019843">
    <property type="term" value="F:rRNA binding"/>
    <property type="evidence" value="ECO:0007669"/>
    <property type="project" value="UniProtKB-UniRule"/>
</dbReference>
<proteinExistence type="inferred from homology"/>
<dbReference type="GO" id="GO:0006412">
    <property type="term" value="P:translation"/>
    <property type="evidence" value="ECO:0007669"/>
    <property type="project" value="UniProtKB-UniRule"/>
</dbReference>
<comment type="caution">
    <text evidence="7">The sequence shown here is derived from an EMBL/GenBank/DDBJ whole genome shotgun (WGS) entry which is preliminary data.</text>
</comment>
<accession>A0A1F6A4X3</accession>
<evidence type="ECO:0000313" key="7">
    <source>
        <dbReference type="EMBL" id="OGG19788.1"/>
    </source>
</evidence>
<keyword evidence="2 4" id="KW-0687">Ribonucleoprotein</keyword>
<dbReference type="PANTHER" id="PTHR23321">
    <property type="entry name" value="RIBOSOMAL PROTEIN S15, BACTERIAL AND ORGANELLAR"/>
    <property type="match status" value="1"/>
</dbReference>
<dbReference type="FunFam" id="1.10.287.10:FF:000002">
    <property type="entry name" value="30S ribosomal protein S15"/>
    <property type="match status" value="1"/>
</dbReference>
<protein>
    <recommendedName>
        <fullName evidence="4">Small ribosomal subunit protein uS15</fullName>
    </recommendedName>
</protein>
<comment type="function">
    <text evidence="4">Forms an intersubunit bridge (bridge B4) with the 23S rRNA of the 50S subunit in the ribosome.</text>
</comment>
<dbReference type="InterPro" id="IPR000589">
    <property type="entry name" value="Ribosomal_uS15"/>
</dbReference>
<dbReference type="PROSITE" id="PS00362">
    <property type="entry name" value="RIBOSOMAL_S15"/>
    <property type="match status" value="1"/>
</dbReference>
<dbReference type="STRING" id="1798381.A2721_01290"/>
<dbReference type="HAMAP" id="MF_01343_B">
    <property type="entry name" value="Ribosomal_uS15_B"/>
    <property type="match status" value="1"/>
</dbReference>
<keyword evidence="4 6" id="KW-0694">RNA-binding</keyword>
<dbReference type="Gene3D" id="6.10.250.3130">
    <property type="match status" value="1"/>
</dbReference>
<dbReference type="GO" id="GO:0005737">
    <property type="term" value="C:cytoplasm"/>
    <property type="evidence" value="ECO:0007669"/>
    <property type="project" value="UniProtKB-ARBA"/>
</dbReference>
<dbReference type="InterPro" id="IPR005290">
    <property type="entry name" value="Ribosomal_uS15_bac-type"/>
</dbReference>
<evidence type="ECO:0000256" key="2">
    <source>
        <dbReference type="ARBA" id="ARBA00023274"/>
    </source>
</evidence>
<comment type="similarity">
    <text evidence="4 5">Belongs to the universal ribosomal protein uS15 family.</text>
</comment>
<dbReference type="NCBIfam" id="TIGR00952">
    <property type="entry name" value="S15_bact"/>
    <property type="match status" value="1"/>
</dbReference>
<name>A0A1F6A4X3_9BACT</name>
<dbReference type="InterPro" id="IPR009068">
    <property type="entry name" value="uS15_NS1_RNA-bd_sf"/>
</dbReference>
<dbReference type="SMART" id="SM01387">
    <property type="entry name" value="Ribosomal_S15"/>
    <property type="match status" value="1"/>
</dbReference>
<dbReference type="EMBL" id="MFJK01000003">
    <property type="protein sequence ID" value="OGG19788.1"/>
    <property type="molecule type" value="Genomic_DNA"/>
</dbReference>
<dbReference type="AlphaFoldDB" id="A0A1F6A4X3"/>
<sequence>MALASDDKKKIIEKFSQGKGDTGSPEVQVALLSERINKLAAHLKKHAHDVHSRRGLLTIVSKRRRLLNYLSKKAKDRYSHVIASLGLAK</sequence>
<keyword evidence="4 6" id="KW-0699">rRNA-binding</keyword>
<dbReference type="GO" id="GO:1990904">
    <property type="term" value="C:ribonucleoprotein complex"/>
    <property type="evidence" value="ECO:0007669"/>
    <property type="project" value="UniProtKB-KW"/>
</dbReference>
<gene>
    <name evidence="4" type="primary">rpsO</name>
    <name evidence="7" type="ORF">A2721_01290</name>
</gene>
<evidence type="ECO:0000256" key="1">
    <source>
        <dbReference type="ARBA" id="ARBA00022980"/>
    </source>
</evidence>
<dbReference type="GO" id="GO:0003735">
    <property type="term" value="F:structural constituent of ribosome"/>
    <property type="evidence" value="ECO:0007669"/>
    <property type="project" value="InterPro"/>
</dbReference>
<dbReference type="SUPFAM" id="SSF47060">
    <property type="entry name" value="S15/NS1 RNA-binding domain"/>
    <property type="match status" value="1"/>
</dbReference>
<dbReference type="Pfam" id="PF00312">
    <property type="entry name" value="Ribosomal_S15"/>
    <property type="match status" value="1"/>
</dbReference>
<evidence type="ECO:0000256" key="4">
    <source>
        <dbReference type="HAMAP-Rule" id="MF_01343"/>
    </source>
</evidence>
<evidence type="ECO:0000256" key="5">
    <source>
        <dbReference type="RuleBase" id="RU003919"/>
    </source>
</evidence>
<dbReference type="Gene3D" id="1.10.287.10">
    <property type="entry name" value="S15/NS1, RNA-binding"/>
    <property type="match status" value="1"/>
</dbReference>
<evidence type="ECO:0000313" key="8">
    <source>
        <dbReference type="Proteomes" id="UP000177871"/>
    </source>
</evidence>